<dbReference type="InterPro" id="IPR005658">
    <property type="entry name" value="Prot_inh_ecotin"/>
</dbReference>
<feature type="chain" id="PRO_5047273897" evidence="2">
    <location>
        <begin position="19"/>
        <end position="283"/>
    </location>
</feature>
<name>A0ABY8N6K9_9FLAO</name>
<evidence type="ECO:0000256" key="1">
    <source>
        <dbReference type="ARBA" id="ARBA00010558"/>
    </source>
</evidence>
<reference evidence="3 4" key="1">
    <citation type="submission" date="2022-02" db="EMBL/GenBank/DDBJ databases">
        <authorList>
            <person name="Cha I.-T."/>
            <person name="Lee K.-E."/>
            <person name="Park S.-J."/>
        </authorList>
    </citation>
    <scope>NUCLEOTIDE SEQUENCE [LARGE SCALE GENOMIC DNA]</scope>
    <source>
        <strain evidence="3 4">K3R-10</strain>
    </source>
</reference>
<keyword evidence="4" id="KW-1185">Reference proteome</keyword>
<accession>A0ABY8N6K9</accession>
<dbReference type="Gene3D" id="2.60.40.550">
    <property type="entry name" value="Ecotin"/>
    <property type="match status" value="1"/>
</dbReference>
<gene>
    <name evidence="3" type="ORF">MG292_03375</name>
</gene>
<dbReference type="InterPro" id="IPR036198">
    <property type="entry name" value="Ecotin_sf"/>
</dbReference>
<dbReference type="PANTHER" id="PTHR35890:SF3">
    <property type="entry name" value="ECOTIN"/>
    <property type="match status" value="1"/>
</dbReference>
<dbReference type="Pfam" id="PF03974">
    <property type="entry name" value="Ecotin"/>
    <property type="match status" value="1"/>
</dbReference>
<feature type="signal peptide" evidence="2">
    <location>
        <begin position="1"/>
        <end position="18"/>
    </location>
</feature>
<organism evidence="3 4">
    <name type="scientific">Flavobacterium keumense</name>
    <dbReference type="NCBI Taxonomy" id="1306518"/>
    <lineage>
        <taxon>Bacteria</taxon>
        <taxon>Pseudomonadati</taxon>
        <taxon>Bacteroidota</taxon>
        <taxon>Flavobacteriia</taxon>
        <taxon>Flavobacteriales</taxon>
        <taxon>Flavobacteriaceae</taxon>
        <taxon>Flavobacterium</taxon>
    </lineage>
</organism>
<evidence type="ECO:0000313" key="4">
    <source>
        <dbReference type="Proteomes" id="UP001232117"/>
    </source>
</evidence>
<evidence type="ECO:0000256" key="2">
    <source>
        <dbReference type="SAM" id="SignalP"/>
    </source>
</evidence>
<comment type="similarity">
    <text evidence="1">Belongs to the protease inhibitor I11 (ecotin) family.</text>
</comment>
<dbReference type="SUPFAM" id="SSF49772">
    <property type="entry name" value="Ecotin, trypsin inhibitor"/>
    <property type="match status" value="1"/>
</dbReference>
<sequence>MKSTIALLMMVASCVAFAQSQSPSELDFFPKAEQGYQQLYIQLPATENDENHHIEVFIGKNEMVDCNYHTLLGECNEITLEGWGYRYYKVASNGNSITTLMACLDNVKQEKFIHLPPKIMPYNSKLPLVFYVPNGFKVKYKIYSGEAFIDATPVENTPQLGSIDYQLLSHFFVKNNAKLPVKNNRIDTQKKFDSLFGAASVMGKEGQATTVDFNREFIVPIILQETNKPTTIEIKGVAMGAMGTIIVHYKVTTGNPVSYTLRPFAAIRLDKKYRNKIILQQEP</sequence>
<dbReference type="Proteomes" id="UP001232117">
    <property type="component" value="Chromosome"/>
</dbReference>
<dbReference type="EMBL" id="CP092332">
    <property type="protein sequence ID" value="WGK95285.1"/>
    <property type="molecule type" value="Genomic_DNA"/>
</dbReference>
<keyword evidence="2" id="KW-0732">Signal</keyword>
<dbReference type="RefSeq" id="WP_264534105.1">
    <property type="nucleotide sequence ID" value="NZ_CP092332.1"/>
</dbReference>
<dbReference type="PANTHER" id="PTHR35890">
    <property type="match status" value="1"/>
</dbReference>
<evidence type="ECO:0000313" key="3">
    <source>
        <dbReference type="EMBL" id="WGK95285.1"/>
    </source>
</evidence>
<protein>
    <submittedName>
        <fullName evidence="3">Ecotin family protein</fullName>
    </submittedName>
</protein>
<proteinExistence type="inferred from homology"/>
<reference evidence="3 4" key="2">
    <citation type="submission" date="2023-06" db="EMBL/GenBank/DDBJ databases">
        <title>Complete Genome Sequence of Flavobacterium keumense K3R-10.</title>
        <authorList>
            <person name="Jeong H."/>
            <person name="Jhang S.Y."/>
            <person name="Kim J.N."/>
        </authorList>
    </citation>
    <scope>NUCLEOTIDE SEQUENCE [LARGE SCALE GENOMIC DNA]</scope>
    <source>
        <strain evidence="3 4">K3R-10</strain>
    </source>
</reference>